<dbReference type="InterPro" id="IPR050156">
    <property type="entry name" value="TC-AMP_synthase_SUA5"/>
</dbReference>
<feature type="domain" description="YrdC-like" evidence="12">
    <location>
        <begin position="1"/>
        <end position="166"/>
    </location>
</feature>
<dbReference type="InterPro" id="IPR006070">
    <property type="entry name" value="Sua5-like_dom"/>
</dbReference>
<dbReference type="Gene3D" id="3.90.870.10">
    <property type="entry name" value="DHBP synthase"/>
    <property type="match status" value="1"/>
</dbReference>
<comment type="caution">
    <text evidence="13">The sequence shown here is derived from an EMBL/GenBank/DDBJ whole genome shotgun (WGS) entry which is preliminary data.</text>
</comment>
<dbReference type="InterPro" id="IPR017945">
    <property type="entry name" value="DHBP_synth_RibB-like_a/b_dom"/>
</dbReference>
<dbReference type="GO" id="GO:0061710">
    <property type="term" value="F:L-threonylcarbamoyladenylate synthase"/>
    <property type="evidence" value="ECO:0007669"/>
    <property type="project" value="UniProtKB-EC"/>
</dbReference>
<evidence type="ECO:0000256" key="5">
    <source>
        <dbReference type="ARBA" id="ARBA00022679"/>
    </source>
</evidence>
<evidence type="ECO:0000256" key="2">
    <source>
        <dbReference type="ARBA" id="ARBA00007663"/>
    </source>
</evidence>
<evidence type="ECO:0000256" key="4">
    <source>
        <dbReference type="ARBA" id="ARBA00022490"/>
    </source>
</evidence>
<dbReference type="GO" id="GO:0008033">
    <property type="term" value="P:tRNA processing"/>
    <property type="evidence" value="ECO:0007669"/>
    <property type="project" value="UniProtKB-KW"/>
</dbReference>
<evidence type="ECO:0000313" key="14">
    <source>
        <dbReference type="Proteomes" id="UP000178690"/>
    </source>
</evidence>
<protein>
    <recommendedName>
        <fullName evidence="10">L-threonylcarbamoyladenylate synthase</fullName>
        <ecNumber evidence="3">2.7.7.87</ecNumber>
    </recommendedName>
    <alternativeName>
        <fullName evidence="10">L-threonylcarbamoyladenylate synthase</fullName>
    </alternativeName>
</protein>
<organism evidence="13 14">
    <name type="scientific">Terrybacteria sp. (strain RIFCSPHIGHO2_01_FULL_58_15)</name>
    <dbReference type="NCBI Taxonomy" id="1802363"/>
    <lineage>
        <taxon>Bacteria</taxon>
        <taxon>Candidatus Terryibacteriota</taxon>
    </lineage>
</organism>
<dbReference type="AlphaFoldDB" id="A0A1G2PKR5"/>
<keyword evidence="6" id="KW-0819">tRNA processing</keyword>
<dbReference type="STRING" id="1802363.A2682_02425"/>
<dbReference type="GO" id="GO:0003725">
    <property type="term" value="F:double-stranded RNA binding"/>
    <property type="evidence" value="ECO:0007669"/>
    <property type="project" value="InterPro"/>
</dbReference>
<name>A0A1G2PKR5_TERXR</name>
<evidence type="ECO:0000256" key="1">
    <source>
        <dbReference type="ARBA" id="ARBA00004496"/>
    </source>
</evidence>
<evidence type="ECO:0000256" key="11">
    <source>
        <dbReference type="ARBA" id="ARBA00048366"/>
    </source>
</evidence>
<sequence>MLKRGGVVVPTDTVYGIAGDALRPMVIRKIRQLKGHRARKPFPWLVADFVMAQRYAQFSPGARVLARRVWPGAVTLVLPRRGARGSLGLRIPAHPWLRKLIAAFGRPVVGTSANRSGLLPAQTARAASRMLSDADLIVDGGPCRRMPSQVLDCTTFPPRILRRGERLRKSSL</sequence>
<dbReference type="PANTHER" id="PTHR17490">
    <property type="entry name" value="SUA5"/>
    <property type="match status" value="1"/>
</dbReference>
<dbReference type="PROSITE" id="PS51163">
    <property type="entry name" value="YRDC"/>
    <property type="match status" value="1"/>
</dbReference>
<evidence type="ECO:0000256" key="10">
    <source>
        <dbReference type="ARBA" id="ARBA00029774"/>
    </source>
</evidence>
<keyword evidence="7" id="KW-0548">Nucleotidyltransferase</keyword>
<accession>A0A1G2PKR5</accession>
<keyword evidence="8" id="KW-0547">Nucleotide-binding</keyword>
<dbReference type="EMBL" id="MHST01000024">
    <property type="protein sequence ID" value="OHA48231.1"/>
    <property type="molecule type" value="Genomic_DNA"/>
</dbReference>
<dbReference type="SUPFAM" id="SSF55821">
    <property type="entry name" value="YrdC/RibB"/>
    <property type="match status" value="1"/>
</dbReference>
<dbReference type="EC" id="2.7.7.87" evidence="3"/>
<reference evidence="13 14" key="1">
    <citation type="journal article" date="2016" name="Nat. Commun.">
        <title>Thousands of microbial genomes shed light on interconnected biogeochemical processes in an aquifer system.</title>
        <authorList>
            <person name="Anantharaman K."/>
            <person name="Brown C.T."/>
            <person name="Hug L.A."/>
            <person name="Sharon I."/>
            <person name="Castelle C.J."/>
            <person name="Probst A.J."/>
            <person name="Thomas B.C."/>
            <person name="Singh A."/>
            <person name="Wilkins M.J."/>
            <person name="Karaoz U."/>
            <person name="Brodie E.L."/>
            <person name="Williams K.H."/>
            <person name="Hubbard S.S."/>
            <person name="Banfield J.F."/>
        </authorList>
    </citation>
    <scope>NUCLEOTIDE SEQUENCE [LARGE SCALE GENOMIC DNA]</scope>
    <source>
        <strain evidence="14">RIFCSPHIGHO2_01_FULL_58_15</strain>
    </source>
</reference>
<evidence type="ECO:0000259" key="12">
    <source>
        <dbReference type="PROSITE" id="PS51163"/>
    </source>
</evidence>
<comment type="subcellular location">
    <subcellularLocation>
        <location evidence="1">Cytoplasm</location>
    </subcellularLocation>
</comment>
<gene>
    <name evidence="13" type="ORF">A2682_02425</name>
</gene>
<dbReference type="GO" id="GO:0006450">
    <property type="term" value="P:regulation of translational fidelity"/>
    <property type="evidence" value="ECO:0007669"/>
    <property type="project" value="TreeGrafter"/>
</dbReference>
<evidence type="ECO:0000256" key="8">
    <source>
        <dbReference type="ARBA" id="ARBA00022741"/>
    </source>
</evidence>
<evidence type="ECO:0000256" key="9">
    <source>
        <dbReference type="ARBA" id="ARBA00022840"/>
    </source>
</evidence>
<keyword evidence="5" id="KW-0808">Transferase</keyword>
<proteinExistence type="inferred from homology"/>
<evidence type="ECO:0000256" key="3">
    <source>
        <dbReference type="ARBA" id="ARBA00012584"/>
    </source>
</evidence>
<evidence type="ECO:0000256" key="7">
    <source>
        <dbReference type="ARBA" id="ARBA00022695"/>
    </source>
</evidence>
<keyword evidence="9" id="KW-0067">ATP-binding</keyword>
<comment type="similarity">
    <text evidence="2">Belongs to the SUA5 family.</text>
</comment>
<dbReference type="GO" id="GO:0005737">
    <property type="term" value="C:cytoplasm"/>
    <property type="evidence" value="ECO:0007669"/>
    <property type="project" value="UniProtKB-SubCell"/>
</dbReference>
<dbReference type="PANTHER" id="PTHR17490:SF16">
    <property type="entry name" value="THREONYLCARBAMOYL-AMP SYNTHASE"/>
    <property type="match status" value="1"/>
</dbReference>
<keyword evidence="4" id="KW-0963">Cytoplasm</keyword>
<dbReference type="Pfam" id="PF01300">
    <property type="entry name" value="Sua5_yciO_yrdC"/>
    <property type="match status" value="1"/>
</dbReference>
<dbReference type="GO" id="GO:0005524">
    <property type="term" value="F:ATP binding"/>
    <property type="evidence" value="ECO:0007669"/>
    <property type="project" value="UniProtKB-KW"/>
</dbReference>
<evidence type="ECO:0000256" key="6">
    <source>
        <dbReference type="ARBA" id="ARBA00022694"/>
    </source>
</evidence>
<dbReference type="Proteomes" id="UP000178690">
    <property type="component" value="Unassembled WGS sequence"/>
</dbReference>
<evidence type="ECO:0000313" key="13">
    <source>
        <dbReference type="EMBL" id="OHA48231.1"/>
    </source>
</evidence>
<dbReference type="GO" id="GO:0000049">
    <property type="term" value="F:tRNA binding"/>
    <property type="evidence" value="ECO:0007669"/>
    <property type="project" value="TreeGrafter"/>
</dbReference>
<comment type="catalytic activity">
    <reaction evidence="11">
        <text>L-threonine + hydrogencarbonate + ATP = L-threonylcarbamoyladenylate + diphosphate + H2O</text>
        <dbReference type="Rhea" id="RHEA:36407"/>
        <dbReference type="ChEBI" id="CHEBI:15377"/>
        <dbReference type="ChEBI" id="CHEBI:17544"/>
        <dbReference type="ChEBI" id="CHEBI:30616"/>
        <dbReference type="ChEBI" id="CHEBI:33019"/>
        <dbReference type="ChEBI" id="CHEBI:57926"/>
        <dbReference type="ChEBI" id="CHEBI:73682"/>
        <dbReference type="EC" id="2.7.7.87"/>
    </reaction>
</comment>